<comment type="caution">
    <text evidence="1">The sequence shown here is derived from an EMBL/GenBank/DDBJ whole genome shotgun (WGS) entry which is preliminary data.</text>
</comment>
<reference evidence="1 2" key="1">
    <citation type="submission" date="2024-08" db="EMBL/GenBank/DDBJ databases">
        <title>Mycobacterium servetensis sp. nov., a novel rapid-growing mycobacterial species recovered from a human patient in Zaragoza, Spain.</title>
        <authorList>
            <person name="Tristancho-Baro A.I."/>
            <person name="Buenestado-Serrano S."/>
            <person name="Garcia De Viedma D."/>
            <person name="Milagro-Beamonte A."/>
            <person name="Burillo N."/>
            <person name="Sanz S."/>
            <person name="Lopez-Calleja A.I."/>
            <person name="Penas-Utrilla D."/>
            <person name="Guardingo M."/>
            <person name="Garcia M.J."/>
            <person name="Vinuelas-Bayon J."/>
        </authorList>
    </citation>
    <scope>NUCLEOTIDE SEQUENCE [LARGE SCALE GENOMIC DNA]</scope>
    <source>
        <strain evidence="2">HUMS_12744610</strain>
    </source>
</reference>
<dbReference type="RefSeq" id="WP_369739259.1">
    <property type="nucleotide sequence ID" value="NZ_JBGEDP010000001.1"/>
</dbReference>
<sequence length="61" mass="6027">MVGPSWASSAAIAGSAAAAAGQDVGAIGKHIVTRGADYVDAAKAYAANDRGNAEQLRRLVG</sequence>
<dbReference type="EMBL" id="JBGEDP010000001">
    <property type="protein sequence ID" value="MEY8016905.1"/>
    <property type="molecule type" value="Genomic_DNA"/>
</dbReference>
<keyword evidence="2" id="KW-1185">Reference proteome</keyword>
<evidence type="ECO:0000313" key="1">
    <source>
        <dbReference type="EMBL" id="MEY8016905.1"/>
    </source>
</evidence>
<proteinExistence type="predicted"/>
<organism evidence="1 2">
    <name type="scientific">Mycobacterium servetii</name>
    <dbReference type="NCBI Taxonomy" id="3237418"/>
    <lineage>
        <taxon>Bacteria</taxon>
        <taxon>Bacillati</taxon>
        <taxon>Actinomycetota</taxon>
        <taxon>Actinomycetes</taxon>
        <taxon>Mycobacteriales</taxon>
        <taxon>Mycobacteriaceae</taxon>
        <taxon>Mycobacterium</taxon>
    </lineage>
</organism>
<dbReference type="Proteomes" id="UP001564760">
    <property type="component" value="Unassembled WGS sequence"/>
</dbReference>
<name>A0ABV4C6J7_9MYCO</name>
<protein>
    <submittedName>
        <fullName evidence="1">Uncharacterized protein</fullName>
    </submittedName>
</protein>
<gene>
    <name evidence="1" type="ORF">AB8998_18850</name>
</gene>
<evidence type="ECO:0000313" key="2">
    <source>
        <dbReference type="Proteomes" id="UP001564760"/>
    </source>
</evidence>
<accession>A0ABV4C6J7</accession>